<gene>
    <name evidence="3" type="ORF">IDF66_02450</name>
</gene>
<dbReference type="EMBL" id="JACWMS010000001">
    <property type="protein sequence ID" value="MBD1318433.1"/>
    <property type="molecule type" value="Genomic_DNA"/>
</dbReference>
<reference evidence="3 4" key="1">
    <citation type="submission" date="2020-09" db="EMBL/GenBank/DDBJ databases">
        <title>Novel species in genus Gordonia.</title>
        <authorList>
            <person name="Zhang G."/>
        </authorList>
    </citation>
    <scope>NUCLEOTIDE SEQUENCE [LARGE SCALE GENOMIC DNA]</scope>
    <source>
        <strain evidence="3 4">ON-33</strain>
    </source>
</reference>
<keyword evidence="4" id="KW-1185">Reference proteome</keyword>
<evidence type="ECO:0000313" key="4">
    <source>
        <dbReference type="Proteomes" id="UP000602395"/>
    </source>
</evidence>
<dbReference type="Pfam" id="PF03780">
    <property type="entry name" value="Asp23"/>
    <property type="match status" value="1"/>
</dbReference>
<proteinExistence type="inferred from homology"/>
<sequence length="159" mass="16483">MWAHCCGVEIVAETLTTDPGTLSIADRVGEKIAVRAALDVDGVVRHQTSLGSMLSGATPGRAVAGGDYPQASVDMSVTAPSVRLTIAVRWPCRLTDVCRQVRGVTADELARLTGVRPGRVDVTVAAVLSGPVVSADRTGPGFVELPAPQPAPADEEVRS</sequence>
<evidence type="ECO:0000256" key="1">
    <source>
        <dbReference type="ARBA" id="ARBA00005721"/>
    </source>
</evidence>
<organism evidence="3 4">
    <name type="scientific">Gordonia hankookensis</name>
    <dbReference type="NCBI Taxonomy" id="589403"/>
    <lineage>
        <taxon>Bacteria</taxon>
        <taxon>Bacillati</taxon>
        <taxon>Actinomycetota</taxon>
        <taxon>Actinomycetes</taxon>
        <taxon>Mycobacteriales</taxon>
        <taxon>Gordoniaceae</taxon>
        <taxon>Gordonia</taxon>
    </lineage>
</organism>
<name>A0ABR7W861_9ACTN</name>
<comment type="similarity">
    <text evidence="1">Belongs to the asp23 family.</text>
</comment>
<dbReference type="Proteomes" id="UP000602395">
    <property type="component" value="Unassembled WGS sequence"/>
</dbReference>
<comment type="caution">
    <text evidence="3">The sequence shown here is derived from an EMBL/GenBank/DDBJ whole genome shotgun (WGS) entry which is preliminary data.</text>
</comment>
<accession>A0ABR7W861</accession>
<feature type="region of interest" description="Disordered" evidence="2">
    <location>
        <begin position="138"/>
        <end position="159"/>
    </location>
</feature>
<dbReference type="InterPro" id="IPR005531">
    <property type="entry name" value="Asp23"/>
</dbReference>
<evidence type="ECO:0000313" key="3">
    <source>
        <dbReference type="EMBL" id="MBD1318433.1"/>
    </source>
</evidence>
<evidence type="ECO:0000256" key="2">
    <source>
        <dbReference type="SAM" id="MobiDB-lite"/>
    </source>
</evidence>
<protein>
    <submittedName>
        <fullName evidence="3">Asp23/Gls24 family envelope stress response protein</fullName>
    </submittedName>
</protein>